<gene>
    <name evidence="3" type="ORF">COV84_02630</name>
</gene>
<feature type="domain" description="Glycosyl transferase family 1" evidence="1">
    <location>
        <begin position="194"/>
        <end position="343"/>
    </location>
</feature>
<dbReference type="InterPro" id="IPR028098">
    <property type="entry name" value="Glyco_trans_4-like_N"/>
</dbReference>
<organism evidence="3 4">
    <name type="scientific">Candidatus Portnoybacteria bacterium CG11_big_fil_rev_8_21_14_0_20_40_15</name>
    <dbReference type="NCBI Taxonomy" id="1974817"/>
    <lineage>
        <taxon>Bacteria</taxon>
        <taxon>Candidatus Portnoyibacteriota</taxon>
    </lineage>
</organism>
<evidence type="ECO:0000259" key="1">
    <source>
        <dbReference type="Pfam" id="PF00534"/>
    </source>
</evidence>
<dbReference type="Proteomes" id="UP000229317">
    <property type="component" value="Unassembled WGS sequence"/>
</dbReference>
<dbReference type="EMBL" id="PCVO01000038">
    <property type="protein sequence ID" value="PIQ75175.1"/>
    <property type="molecule type" value="Genomic_DNA"/>
</dbReference>
<evidence type="ECO:0000313" key="4">
    <source>
        <dbReference type="Proteomes" id="UP000229317"/>
    </source>
</evidence>
<evidence type="ECO:0000313" key="3">
    <source>
        <dbReference type="EMBL" id="PIQ75175.1"/>
    </source>
</evidence>
<dbReference type="PANTHER" id="PTHR45947">
    <property type="entry name" value="SULFOQUINOVOSYL TRANSFERASE SQD2"/>
    <property type="match status" value="1"/>
</dbReference>
<accession>A0A2H0KV57</accession>
<evidence type="ECO:0000259" key="2">
    <source>
        <dbReference type="Pfam" id="PF13439"/>
    </source>
</evidence>
<sequence>MLKRILIFSTDDFVPPAGGAEIAIGEITKRLPNFEFDLFCARIRKNTSKFEKRGNVNIYRLGPGIPKIDKFLLGSLGHRKALKIHKEEPYQLVWAVMASYGGFAAVRFKKKTGAPFLLTLQEGDPLEGIEYKVRFGSKYFKNIFVKADGLQAISNFLYEWGLKMGFGGKIGKVIPNGVDIVNFTRQFSQQEILETRNSLGFGKDALILVTVSRLEKKNGIGDAISALKILPEKVCFAICGFGSLKEQLKKQVKELGLEHRVKFLGMVSHENLPKILKASDIFIRPSLTEGLGSSFLEAMAAGPIVVGTLVGGISDFLKEGITGFVCQPENPKSIAAAVTKIMFLNNLELVKVRANALDLVKKEYNWDFVSKKMEDIFNQLIGDK</sequence>
<dbReference type="AlphaFoldDB" id="A0A2H0KV57"/>
<dbReference type="CDD" id="cd03801">
    <property type="entry name" value="GT4_PimA-like"/>
    <property type="match status" value="1"/>
</dbReference>
<dbReference type="Pfam" id="PF13439">
    <property type="entry name" value="Glyco_transf_4"/>
    <property type="match status" value="1"/>
</dbReference>
<dbReference type="GO" id="GO:0016757">
    <property type="term" value="F:glycosyltransferase activity"/>
    <property type="evidence" value="ECO:0007669"/>
    <property type="project" value="InterPro"/>
</dbReference>
<proteinExistence type="predicted"/>
<dbReference type="Pfam" id="PF00534">
    <property type="entry name" value="Glycos_transf_1"/>
    <property type="match status" value="1"/>
</dbReference>
<dbReference type="InterPro" id="IPR001296">
    <property type="entry name" value="Glyco_trans_1"/>
</dbReference>
<feature type="domain" description="Glycosyltransferase subfamily 4-like N-terminal" evidence="2">
    <location>
        <begin position="18"/>
        <end position="180"/>
    </location>
</feature>
<dbReference type="InterPro" id="IPR050194">
    <property type="entry name" value="Glycosyltransferase_grp1"/>
</dbReference>
<dbReference type="Gene3D" id="3.40.50.2000">
    <property type="entry name" value="Glycogen Phosphorylase B"/>
    <property type="match status" value="2"/>
</dbReference>
<dbReference type="PANTHER" id="PTHR45947:SF3">
    <property type="entry name" value="SULFOQUINOVOSYL TRANSFERASE SQD2"/>
    <property type="match status" value="1"/>
</dbReference>
<evidence type="ECO:0008006" key="5">
    <source>
        <dbReference type="Google" id="ProtNLM"/>
    </source>
</evidence>
<dbReference type="SUPFAM" id="SSF53756">
    <property type="entry name" value="UDP-Glycosyltransferase/glycogen phosphorylase"/>
    <property type="match status" value="1"/>
</dbReference>
<comment type="caution">
    <text evidence="3">The sequence shown here is derived from an EMBL/GenBank/DDBJ whole genome shotgun (WGS) entry which is preliminary data.</text>
</comment>
<reference evidence="3 4" key="1">
    <citation type="submission" date="2017-09" db="EMBL/GenBank/DDBJ databases">
        <title>Depth-based differentiation of microbial function through sediment-hosted aquifers and enrichment of novel symbionts in the deep terrestrial subsurface.</title>
        <authorList>
            <person name="Probst A.J."/>
            <person name="Ladd B."/>
            <person name="Jarett J.K."/>
            <person name="Geller-Mcgrath D.E."/>
            <person name="Sieber C.M."/>
            <person name="Emerson J.B."/>
            <person name="Anantharaman K."/>
            <person name="Thomas B.C."/>
            <person name="Malmstrom R."/>
            <person name="Stieglmeier M."/>
            <person name="Klingl A."/>
            <person name="Woyke T."/>
            <person name="Ryan C.M."/>
            <person name="Banfield J.F."/>
        </authorList>
    </citation>
    <scope>NUCLEOTIDE SEQUENCE [LARGE SCALE GENOMIC DNA]</scope>
    <source>
        <strain evidence="3">CG11_big_fil_rev_8_21_14_0_20_40_15</strain>
    </source>
</reference>
<name>A0A2H0KV57_9BACT</name>
<protein>
    <recommendedName>
        <fullName evidence="5">Glycosyl transferase family 1 domain-containing protein</fullName>
    </recommendedName>
</protein>